<evidence type="ECO:0000256" key="7">
    <source>
        <dbReference type="ARBA" id="ARBA00023155"/>
    </source>
</evidence>
<dbReference type="InterPro" id="IPR009057">
    <property type="entry name" value="Homeodomain-like_sf"/>
</dbReference>
<evidence type="ECO:0000256" key="3">
    <source>
        <dbReference type="ARBA" id="ARBA00022771"/>
    </source>
</evidence>
<keyword evidence="6" id="KW-0238">DNA-binding</keyword>
<dbReference type="PANTHER" id="PTHR31948:SF172">
    <property type="entry name" value="ZINC-FINGER HOMEODOMAIN PROTEIN 9-LIKE"/>
    <property type="match status" value="1"/>
</dbReference>
<sequence>MRVNESIQTTKKKTKWSRKYGVEFDMRSSSESLELQRHAPLLHHPVVVNYKECLKNHAAALGGHAVDGCGEFMPVPATDPALPTSLKCAACNCLRNFHRRDPEDPPSHAPPPAAMPAIEFQPHQPPPPRSGSSPYNSPSPPPICSSYHPSAPHMLLALSHGLSAPPSDVSHNHTSPISGGGGNLRSGSRKRYRTKFTQFQKEKMLEFAEKADWKMHKRDEGATNSFCGEIGVDKGVFKVWMHNNKNTFGKKDNINPPLPLMPHLSNAEISTPFPAAAIGMSYSDMNEDQLNSFNWGYDPCVLYFK</sequence>
<evidence type="ECO:0000256" key="6">
    <source>
        <dbReference type="ARBA" id="ARBA00023125"/>
    </source>
</evidence>
<comment type="subcellular location">
    <subcellularLocation>
        <location evidence="1">Nucleus</location>
    </subcellularLocation>
</comment>
<dbReference type="Pfam" id="PF04770">
    <property type="entry name" value="ZF-HD_dimer"/>
    <property type="match status" value="1"/>
</dbReference>
<dbReference type="NCBIfam" id="TIGR01565">
    <property type="entry name" value="homeo_ZF_HD"/>
    <property type="match status" value="1"/>
</dbReference>
<protein>
    <recommendedName>
        <fullName evidence="11">ZF-HD dimerization-type domain-containing protein</fullName>
    </recommendedName>
</protein>
<name>A0A8X8ZS87_SALSN</name>
<dbReference type="InterPro" id="IPR006455">
    <property type="entry name" value="Homeodomain_ZF_HD"/>
</dbReference>
<gene>
    <name evidence="12" type="ORF">SASPL_122210</name>
</gene>
<dbReference type="Proteomes" id="UP000298416">
    <property type="component" value="Unassembled WGS sequence"/>
</dbReference>
<dbReference type="GO" id="GO:0003700">
    <property type="term" value="F:DNA-binding transcription factor activity"/>
    <property type="evidence" value="ECO:0007669"/>
    <property type="project" value="TreeGrafter"/>
</dbReference>
<organism evidence="12">
    <name type="scientific">Salvia splendens</name>
    <name type="common">Scarlet sage</name>
    <dbReference type="NCBI Taxonomy" id="180675"/>
    <lineage>
        <taxon>Eukaryota</taxon>
        <taxon>Viridiplantae</taxon>
        <taxon>Streptophyta</taxon>
        <taxon>Embryophyta</taxon>
        <taxon>Tracheophyta</taxon>
        <taxon>Spermatophyta</taxon>
        <taxon>Magnoliopsida</taxon>
        <taxon>eudicotyledons</taxon>
        <taxon>Gunneridae</taxon>
        <taxon>Pentapetalae</taxon>
        <taxon>asterids</taxon>
        <taxon>lamiids</taxon>
        <taxon>Lamiales</taxon>
        <taxon>Lamiaceae</taxon>
        <taxon>Nepetoideae</taxon>
        <taxon>Mentheae</taxon>
        <taxon>Salviinae</taxon>
        <taxon>Salvia</taxon>
        <taxon>Salvia subgen. Calosphace</taxon>
        <taxon>core Calosphace</taxon>
    </lineage>
</organism>
<dbReference type="EMBL" id="PNBA02000008">
    <property type="protein sequence ID" value="KAG6414836.1"/>
    <property type="molecule type" value="Genomic_DNA"/>
</dbReference>
<keyword evidence="9" id="KW-0539">Nucleus</keyword>
<dbReference type="PANTHER" id="PTHR31948">
    <property type="entry name" value="ZINC-FINGER HOMEODOMAIN PROTEIN 2"/>
    <property type="match status" value="1"/>
</dbReference>
<comment type="caution">
    <text evidence="12">The sequence shown here is derived from an EMBL/GenBank/DDBJ whole genome shotgun (WGS) entry which is preliminary data.</text>
</comment>
<accession>A0A8X8ZS87</accession>
<evidence type="ECO:0000256" key="5">
    <source>
        <dbReference type="ARBA" id="ARBA00023015"/>
    </source>
</evidence>
<dbReference type="PROSITE" id="PS51523">
    <property type="entry name" value="ZF_HD_DIMER"/>
    <property type="match status" value="1"/>
</dbReference>
<evidence type="ECO:0000313" key="12">
    <source>
        <dbReference type="EMBL" id="KAG6414836.1"/>
    </source>
</evidence>
<feature type="domain" description="ZF-HD dimerization-type" evidence="11">
    <location>
        <begin position="50"/>
        <end position="101"/>
    </location>
</feature>
<evidence type="ECO:0000256" key="9">
    <source>
        <dbReference type="ARBA" id="ARBA00023242"/>
    </source>
</evidence>
<dbReference type="Gene3D" id="1.10.10.60">
    <property type="entry name" value="Homeodomain-like"/>
    <property type="match status" value="1"/>
</dbReference>
<evidence type="ECO:0000256" key="8">
    <source>
        <dbReference type="ARBA" id="ARBA00023163"/>
    </source>
</evidence>
<feature type="region of interest" description="Disordered" evidence="10">
    <location>
        <begin position="102"/>
        <end position="146"/>
    </location>
</feature>
<evidence type="ECO:0000256" key="4">
    <source>
        <dbReference type="ARBA" id="ARBA00022833"/>
    </source>
</evidence>
<evidence type="ECO:0000256" key="1">
    <source>
        <dbReference type="ARBA" id="ARBA00004123"/>
    </source>
</evidence>
<dbReference type="GO" id="GO:0005634">
    <property type="term" value="C:nucleus"/>
    <property type="evidence" value="ECO:0007669"/>
    <property type="project" value="UniProtKB-SubCell"/>
</dbReference>
<dbReference type="GO" id="GO:0000976">
    <property type="term" value="F:transcription cis-regulatory region binding"/>
    <property type="evidence" value="ECO:0007669"/>
    <property type="project" value="TreeGrafter"/>
</dbReference>
<feature type="region of interest" description="Disordered" evidence="10">
    <location>
        <begin position="162"/>
        <end position="190"/>
    </location>
</feature>
<evidence type="ECO:0000313" key="13">
    <source>
        <dbReference type="Proteomes" id="UP000298416"/>
    </source>
</evidence>
<reference evidence="12" key="2">
    <citation type="submission" date="2020-08" db="EMBL/GenBank/DDBJ databases">
        <title>Plant Genome Project.</title>
        <authorList>
            <person name="Zhang R.-G."/>
        </authorList>
    </citation>
    <scope>NUCLEOTIDE SEQUENCE</scope>
    <source>
        <strain evidence="12">Huo1</strain>
        <tissue evidence="12">Leaf</tissue>
    </source>
</reference>
<keyword evidence="4" id="KW-0862">Zinc</keyword>
<proteinExistence type="predicted"/>
<evidence type="ECO:0000256" key="10">
    <source>
        <dbReference type="SAM" id="MobiDB-lite"/>
    </source>
</evidence>
<dbReference type="NCBIfam" id="TIGR01566">
    <property type="entry name" value="ZF_HD_prot_N"/>
    <property type="match status" value="1"/>
</dbReference>
<keyword evidence="8" id="KW-0804">Transcription</keyword>
<dbReference type="InterPro" id="IPR006456">
    <property type="entry name" value="ZF_HD_homeobox_Cys/His_dimer"/>
</dbReference>
<dbReference type="FunFam" id="1.10.10.60:FF:000257">
    <property type="entry name" value="Zinc-finger homeodomain protein 2"/>
    <property type="match status" value="1"/>
</dbReference>
<dbReference type="GO" id="GO:0050793">
    <property type="term" value="P:regulation of developmental process"/>
    <property type="evidence" value="ECO:0007669"/>
    <property type="project" value="TreeGrafter"/>
</dbReference>
<evidence type="ECO:0000259" key="11">
    <source>
        <dbReference type="PROSITE" id="PS51523"/>
    </source>
</evidence>
<dbReference type="AlphaFoldDB" id="A0A8X8ZS87"/>
<keyword evidence="2" id="KW-0479">Metal-binding</keyword>
<dbReference type="GO" id="GO:0008270">
    <property type="term" value="F:zinc ion binding"/>
    <property type="evidence" value="ECO:0007669"/>
    <property type="project" value="UniProtKB-KW"/>
</dbReference>
<keyword evidence="5" id="KW-0805">Transcription regulation</keyword>
<evidence type="ECO:0000256" key="2">
    <source>
        <dbReference type="ARBA" id="ARBA00022723"/>
    </source>
</evidence>
<keyword evidence="7" id="KW-0371">Homeobox</keyword>
<dbReference type="SUPFAM" id="SSF46689">
    <property type="entry name" value="Homeodomain-like"/>
    <property type="match status" value="1"/>
</dbReference>
<keyword evidence="13" id="KW-1185">Reference proteome</keyword>
<reference evidence="12" key="1">
    <citation type="submission" date="2018-01" db="EMBL/GenBank/DDBJ databases">
        <authorList>
            <person name="Mao J.F."/>
        </authorList>
    </citation>
    <scope>NUCLEOTIDE SEQUENCE</scope>
    <source>
        <strain evidence="12">Huo1</strain>
        <tissue evidence="12">Leaf</tissue>
    </source>
</reference>
<keyword evidence="3" id="KW-0863">Zinc-finger</keyword>